<keyword evidence="4" id="KW-1185">Reference proteome</keyword>
<dbReference type="PANTHER" id="PTHR46526:SF1">
    <property type="entry name" value="CHORDIN"/>
    <property type="match status" value="1"/>
</dbReference>
<name>A0ABM0MMG2_SACKO</name>
<keyword evidence="2" id="KW-0732">Signal</keyword>
<protein>
    <submittedName>
        <fullName evidence="5">Collagen alpha-1(I) chain-like isoform X1</fullName>
    </submittedName>
    <submittedName>
        <fullName evidence="6">Collagen alpha-1(I) chain-like isoform X2</fullName>
    </submittedName>
</protein>
<dbReference type="SUPFAM" id="SSF57603">
    <property type="entry name" value="FnI-like domain"/>
    <property type="match status" value="1"/>
</dbReference>
<dbReference type="Pfam" id="PF00093">
    <property type="entry name" value="VWC"/>
    <property type="match status" value="1"/>
</dbReference>
<feature type="region of interest" description="Disordered" evidence="1">
    <location>
        <begin position="162"/>
        <end position="212"/>
    </location>
</feature>
<dbReference type="SMART" id="SM00214">
    <property type="entry name" value="VWC"/>
    <property type="match status" value="1"/>
</dbReference>
<dbReference type="PROSITE" id="PS50184">
    <property type="entry name" value="VWFC_2"/>
    <property type="match status" value="1"/>
</dbReference>
<organism evidence="4 6">
    <name type="scientific">Saccoglossus kowalevskii</name>
    <name type="common">Acorn worm</name>
    <dbReference type="NCBI Taxonomy" id="10224"/>
    <lineage>
        <taxon>Eukaryota</taxon>
        <taxon>Metazoa</taxon>
        <taxon>Hemichordata</taxon>
        <taxon>Enteropneusta</taxon>
        <taxon>Harrimaniidae</taxon>
        <taxon>Saccoglossus</taxon>
    </lineage>
</organism>
<accession>A0ABM0MMG2</accession>
<feature type="compositionally biased region" description="Pro residues" evidence="1">
    <location>
        <begin position="182"/>
        <end position="194"/>
    </location>
</feature>
<evidence type="ECO:0000256" key="1">
    <source>
        <dbReference type="SAM" id="MobiDB-lite"/>
    </source>
</evidence>
<proteinExistence type="predicted"/>
<evidence type="ECO:0000313" key="4">
    <source>
        <dbReference type="Proteomes" id="UP000694865"/>
    </source>
</evidence>
<feature type="compositionally biased region" description="Low complexity" evidence="1">
    <location>
        <begin position="170"/>
        <end position="181"/>
    </location>
</feature>
<evidence type="ECO:0000313" key="5">
    <source>
        <dbReference type="RefSeq" id="XP_006821202.1"/>
    </source>
</evidence>
<dbReference type="InterPro" id="IPR001007">
    <property type="entry name" value="VWF_dom"/>
</dbReference>
<sequence length="212" mass="22540">MTLRKLLWMLLILHITTVSSTNKSRTKDSGEIDGRCLHGDITIPNNERFTPEEDACATCICQEGKVTCKPIICQELSCDITIKRPNECCARCATTTIHIANITEEKEKSDGKSTLATDIALSDFVPIDETTGIILRLPPPPMIPPPPPSRMNIDSEPTIIPTMAPPTPPTCTKDCTDQCGCPPGPPGARGPPGPAGEQGPPGEIGPPGPPVS</sequence>
<feature type="signal peptide" evidence="2">
    <location>
        <begin position="1"/>
        <end position="21"/>
    </location>
</feature>
<feature type="compositionally biased region" description="Pro residues" evidence="1">
    <location>
        <begin position="203"/>
        <end position="212"/>
    </location>
</feature>
<evidence type="ECO:0000259" key="3">
    <source>
        <dbReference type="PROSITE" id="PS50184"/>
    </source>
</evidence>
<dbReference type="RefSeq" id="XP_006821202.1">
    <property type="nucleotide sequence ID" value="XM_006821139.1"/>
</dbReference>
<reference evidence="5 6" key="1">
    <citation type="submission" date="2025-05" db="UniProtKB">
        <authorList>
            <consortium name="RefSeq"/>
        </authorList>
    </citation>
    <scope>IDENTIFICATION</scope>
    <source>
        <tissue evidence="5 6">Testes</tissue>
    </source>
</reference>
<dbReference type="PANTHER" id="PTHR46526">
    <property type="entry name" value="CHORDIN"/>
    <property type="match status" value="1"/>
</dbReference>
<gene>
    <name evidence="5 6" type="primary">LOC102800668</name>
</gene>
<dbReference type="PROSITE" id="PS01208">
    <property type="entry name" value="VWFC_1"/>
    <property type="match status" value="1"/>
</dbReference>
<evidence type="ECO:0000256" key="2">
    <source>
        <dbReference type="SAM" id="SignalP"/>
    </source>
</evidence>
<dbReference type="InterPro" id="IPR052278">
    <property type="entry name" value="Chordin-like_regulators"/>
</dbReference>
<feature type="chain" id="PRO_5045021224" evidence="2">
    <location>
        <begin position="22"/>
        <end position="212"/>
    </location>
</feature>
<evidence type="ECO:0000313" key="6">
    <source>
        <dbReference type="RefSeq" id="XP_006821203.1"/>
    </source>
</evidence>
<dbReference type="GeneID" id="102800668"/>
<feature type="domain" description="VWFC" evidence="3">
    <location>
        <begin position="34"/>
        <end position="93"/>
    </location>
</feature>
<dbReference type="Proteomes" id="UP000694865">
    <property type="component" value="Unplaced"/>
</dbReference>
<dbReference type="Gene3D" id="6.20.200.20">
    <property type="match status" value="1"/>
</dbReference>
<dbReference type="RefSeq" id="XP_006821203.1">
    <property type="nucleotide sequence ID" value="XM_006821140.1"/>
</dbReference>